<dbReference type="EMBL" id="PELV01000389">
    <property type="protein sequence ID" value="RTH15183.1"/>
    <property type="molecule type" value="Genomic_DNA"/>
</dbReference>
<proteinExistence type="predicted"/>
<evidence type="ECO:0000256" key="1">
    <source>
        <dbReference type="SAM" id="Phobius"/>
    </source>
</evidence>
<organism evidence="2 3">
    <name type="scientific">Thermus scotoductus</name>
    <dbReference type="NCBI Taxonomy" id="37636"/>
    <lineage>
        <taxon>Bacteria</taxon>
        <taxon>Thermotogati</taxon>
        <taxon>Deinococcota</taxon>
        <taxon>Deinococci</taxon>
        <taxon>Thermales</taxon>
        <taxon>Thermaceae</taxon>
        <taxon>Thermus</taxon>
    </lineage>
</organism>
<accession>A0A430RJA8</accession>
<evidence type="ECO:0000313" key="2">
    <source>
        <dbReference type="EMBL" id="RTH15183.1"/>
    </source>
</evidence>
<dbReference type="Proteomes" id="UP000287439">
    <property type="component" value="Unassembled WGS sequence"/>
</dbReference>
<evidence type="ECO:0000313" key="3">
    <source>
        <dbReference type="Proteomes" id="UP000287439"/>
    </source>
</evidence>
<dbReference type="AlphaFoldDB" id="A0A430RJA8"/>
<keyword evidence="1" id="KW-0812">Transmembrane</keyword>
<protein>
    <submittedName>
        <fullName evidence="2">Uncharacterized protein</fullName>
    </submittedName>
</protein>
<sequence length="30" mass="3120">MGSGVRPLDLGKIIGLGLLMLGAWLVVRPS</sequence>
<feature type="transmembrane region" description="Helical" evidence="1">
    <location>
        <begin position="7"/>
        <end position="27"/>
    </location>
</feature>
<keyword evidence="1" id="KW-1133">Transmembrane helix</keyword>
<keyword evidence="1" id="KW-0472">Membrane</keyword>
<comment type="caution">
    <text evidence="2">The sequence shown here is derived from an EMBL/GenBank/DDBJ whole genome shotgun (WGS) entry which is preliminary data.</text>
</comment>
<gene>
    <name evidence="2" type="ORF">CSW41_11050</name>
</gene>
<reference evidence="2 3" key="1">
    <citation type="journal article" date="2019" name="Extremophiles">
        <title>Biogeography of thermophiles and predominance of Thermus scotoductus in domestic water heaters.</title>
        <authorList>
            <person name="Wilpiszeski R.L."/>
            <person name="Zhang Z."/>
            <person name="House C.H."/>
        </authorList>
    </citation>
    <scope>NUCLEOTIDE SEQUENCE [LARGE SCALE GENOMIC DNA]</scope>
    <source>
        <strain evidence="2 3">28_S28</strain>
    </source>
</reference>
<name>A0A430RJA8_THESC</name>